<evidence type="ECO:0000256" key="2">
    <source>
        <dbReference type="ARBA" id="ARBA00023125"/>
    </source>
</evidence>
<dbReference type="PROSITE" id="PS51118">
    <property type="entry name" value="HTH_HXLR"/>
    <property type="match status" value="1"/>
</dbReference>
<dbReference type="EMBL" id="JACCPJ010000006">
    <property type="protein sequence ID" value="NZD63718.1"/>
    <property type="molecule type" value="Genomic_DNA"/>
</dbReference>
<dbReference type="InterPro" id="IPR036390">
    <property type="entry name" value="WH_DNA-bd_sf"/>
</dbReference>
<accession>A0A7Z0UD09</accession>
<evidence type="ECO:0000313" key="6">
    <source>
        <dbReference type="EMBL" id="NZD63718.1"/>
    </source>
</evidence>
<evidence type="ECO:0000256" key="4">
    <source>
        <dbReference type="SAM" id="MobiDB-lite"/>
    </source>
</evidence>
<dbReference type="SUPFAM" id="SSF46785">
    <property type="entry name" value="Winged helix' DNA-binding domain"/>
    <property type="match status" value="1"/>
</dbReference>
<dbReference type="Gene3D" id="1.10.10.10">
    <property type="entry name" value="Winged helix-like DNA-binding domain superfamily/Winged helix DNA-binding domain"/>
    <property type="match status" value="1"/>
</dbReference>
<dbReference type="GO" id="GO:0003677">
    <property type="term" value="F:DNA binding"/>
    <property type="evidence" value="ECO:0007669"/>
    <property type="project" value="UniProtKB-KW"/>
</dbReference>
<dbReference type="PANTHER" id="PTHR33204">
    <property type="entry name" value="TRANSCRIPTIONAL REGULATOR, MARR FAMILY"/>
    <property type="match status" value="1"/>
</dbReference>
<feature type="compositionally biased region" description="Basic and acidic residues" evidence="4">
    <location>
        <begin position="1"/>
        <end position="13"/>
    </location>
</feature>
<keyword evidence="3" id="KW-0804">Transcription</keyword>
<keyword evidence="2" id="KW-0238">DNA-binding</keyword>
<organism evidence="6 7">
    <name type="scientific">Rhizobium changzhiense</name>
    <dbReference type="NCBI Taxonomy" id="2692317"/>
    <lineage>
        <taxon>Bacteria</taxon>
        <taxon>Pseudomonadati</taxon>
        <taxon>Pseudomonadota</taxon>
        <taxon>Alphaproteobacteria</taxon>
        <taxon>Hyphomicrobiales</taxon>
        <taxon>Rhizobiaceae</taxon>
        <taxon>Rhizobium/Agrobacterium group</taxon>
        <taxon>Rhizobium</taxon>
    </lineage>
</organism>
<evidence type="ECO:0000259" key="5">
    <source>
        <dbReference type="PROSITE" id="PS51118"/>
    </source>
</evidence>
<name>A0A7Z0UD09_9HYPH</name>
<comment type="caution">
    <text evidence="6">The sequence shown here is derived from an EMBL/GenBank/DDBJ whole genome shotgun (WGS) entry which is preliminary data.</text>
</comment>
<gene>
    <name evidence="6" type="ORF">HX900_21870</name>
</gene>
<feature type="region of interest" description="Disordered" evidence="4">
    <location>
        <begin position="128"/>
        <end position="162"/>
    </location>
</feature>
<evidence type="ECO:0000256" key="3">
    <source>
        <dbReference type="ARBA" id="ARBA00023163"/>
    </source>
</evidence>
<proteinExistence type="predicted"/>
<dbReference type="Pfam" id="PF01638">
    <property type="entry name" value="HxlR"/>
    <property type="match status" value="1"/>
</dbReference>
<evidence type="ECO:0000313" key="7">
    <source>
        <dbReference type="Proteomes" id="UP000532162"/>
    </source>
</evidence>
<dbReference type="PANTHER" id="PTHR33204:SF39">
    <property type="entry name" value="TRANSCRIPTIONAL REGULATORY PROTEIN"/>
    <property type="match status" value="1"/>
</dbReference>
<dbReference type="InterPro" id="IPR036388">
    <property type="entry name" value="WH-like_DNA-bd_sf"/>
</dbReference>
<reference evidence="6 7" key="1">
    <citation type="submission" date="2020-07" db="EMBL/GenBank/DDBJ databases">
        <authorList>
            <person name="Sun Q."/>
        </authorList>
    </citation>
    <scope>NUCLEOTIDE SEQUENCE [LARGE SCALE GENOMIC DNA]</scope>
    <source>
        <strain evidence="6 7">WYCCWR 11290</strain>
    </source>
</reference>
<dbReference type="InterPro" id="IPR002577">
    <property type="entry name" value="HTH_HxlR"/>
</dbReference>
<sequence length="162" mass="18255">MTQKEEAITEEAGKPGAGCPVRGVLDRIGDQWSLLTLEALEDEKKRFNQLLREIGDISKQMLSKTLRHLEQDGFIRRTVYPEVPPRVEYELTELGQSFLIPMKALVGWAKQNHAAINSARRRYETSAEFERARSSAGARPSRPRPLACAPHDEGSWEDAAPK</sequence>
<feature type="region of interest" description="Disordered" evidence="4">
    <location>
        <begin position="1"/>
        <end position="20"/>
    </location>
</feature>
<feature type="compositionally biased region" description="Basic and acidic residues" evidence="4">
    <location>
        <begin position="150"/>
        <end position="162"/>
    </location>
</feature>
<keyword evidence="1" id="KW-0805">Transcription regulation</keyword>
<dbReference type="Proteomes" id="UP000532162">
    <property type="component" value="Unassembled WGS sequence"/>
</dbReference>
<dbReference type="AlphaFoldDB" id="A0A7Z0UD09"/>
<evidence type="ECO:0000256" key="1">
    <source>
        <dbReference type="ARBA" id="ARBA00023015"/>
    </source>
</evidence>
<feature type="domain" description="HTH hxlR-type" evidence="5">
    <location>
        <begin position="19"/>
        <end position="117"/>
    </location>
</feature>
<protein>
    <submittedName>
        <fullName evidence="6">Helix-turn-helix transcriptional regulator</fullName>
    </submittedName>
</protein>